<protein>
    <submittedName>
        <fullName evidence="1">Uncharacterized protein</fullName>
    </submittedName>
</protein>
<dbReference type="RefSeq" id="WP_274924515.1">
    <property type="nucleotide sequence ID" value="NZ_JAKELO010000002.1"/>
</dbReference>
<gene>
    <name evidence="1" type="ORF">L0665_04515</name>
</gene>
<keyword evidence="2" id="KW-1185">Reference proteome</keyword>
<comment type="caution">
    <text evidence="1">The sequence shown here is derived from an EMBL/GenBank/DDBJ whole genome shotgun (WGS) entry which is preliminary data.</text>
</comment>
<dbReference type="EMBL" id="JAKELO010000002">
    <property type="protein sequence ID" value="MDE4907871.1"/>
    <property type="molecule type" value="Genomic_DNA"/>
</dbReference>
<name>A0A9Q4PWW9_9EURY</name>
<sequence length="202" mass="21258">MIKHSKILLAGIAVTLCLSALLIFPVGASGINMSTGSAPATDGIADPVQHVMEVLSVFEEQDIDVTEIRATLESGDMVAVHALMGDLCDTNFSDSDDGQHFQSVDDIVDEICAGEYGPGGDRLGERKRVEQVGGHISMFEEQDIDVTALRTAFELGDMAEVRALMADIHDECMSEGTVICCEGGNMTGSGLNSSVCGEGSAK</sequence>
<reference evidence="1" key="1">
    <citation type="submission" date="2022-01" db="EMBL/GenBank/DDBJ databases">
        <title>Draft genome of Methanogenium marinum DSM 15558.</title>
        <authorList>
            <person name="Chen S.-C."/>
            <person name="You Y.-T."/>
        </authorList>
    </citation>
    <scope>NUCLEOTIDE SEQUENCE</scope>
    <source>
        <strain evidence="1">DSM 15558</strain>
    </source>
</reference>
<dbReference type="Proteomes" id="UP001143747">
    <property type="component" value="Unassembled WGS sequence"/>
</dbReference>
<evidence type="ECO:0000313" key="2">
    <source>
        <dbReference type="Proteomes" id="UP001143747"/>
    </source>
</evidence>
<organism evidence="1 2">
    <name type="scientific">Methanogenium marinum</name>
    <dbReference type="NCBI Taxonomy" id="348610"/>
    <lineage>
        <taxon>Archaea</taxon>
        <taxon>Methanobacteriati</taxon>
        <taxon>Methanobacteriota</taxon>
        <taxon>Stenosarchaea group</taxon>
        <taxon>Methanomicrobia</taxon>
        <taxon>Methanomicrobiales</taxon>
        <taxon>Methanomicrobiaceae</taxon>
        <taxon>Methanogenium</taxon>
    </lineage>
</organism>
<dbReference type="AlphaFoldDB" id="A0A9Q4PWW9"/>
<accession>A0A9Q4PWW9</accession>
<proteinExistence type="predicted"/>
<evidence type="ECO:0000313" key="1">
    <source>
        <dbReference type="EMBL" id="MDE4907871.1"/>
    </source>
</evidence>